<dbReference type="Proteomes" id="UP000294506">
    <property type="component" value="Unassembled WGS sequence"/>
</dbReference>
<dbReference type="Pfam" id="PF22725">
    <property type="entry name" value="GFO_IDH_MocA_C3"/>
    <property type="match status" value="1"/>
</dbReference>
<sequence>MTVSQATSAFPEDFPTDPARSRESPGGTPGGTQHEADPVTPAPTPRRHGLRWGILATGFIAGQFTADALIAGLDVRAVGSRSEESAQRFADTYGIPHAHGSYEALVADPEVDIIYVATPHPMHRETAGMALEAGKHVLVEKPFTLNRAEAVELREIAARHGLLVMEAMWTRYLPHIRRIREIIAAGGIGEVRTVFADHTQSLPTDPEHRINAPGLGGGALLDLGIYPISFAWDILGEPISIQAAAHFGATGVDTEVATLMTHLSGALSTTTTSSRAKGPNTAHIVGTEGRIDIDGVWYTSADFSHRAADGTLLERYESARHGVGMQHQALAAQDYVARGLLTSELLSVDDSVRIMGTLDEIRAQIGLRYPGEPRRR</sequence>
<protein>
    <submittedName>
        <fullName evidence="7">Putative dehydrogenase</fullName>
    </submittedName>
</protein>
<organism evidence="7 8">
    <name type="scientific">Nesterenkonia aurantiaca</name>
    <dbReference type="NCBI Taxonomy" id="1436010"/>
    <lineage>
        <taxon>Bacteria</taxon>
        <taxon>Bacillati</taxon>
        <taxon>Actinomycetota</taxon>
        <taxon>Actinomycetes</taxon>
        <taxon>Micrococcales</taxon>
        <taxon>Micrococcaceae</taxon>
        <taxon>Nesterenkonia</taxon>
    </lineage>
</organism>
<dbReference type="EMBL" id="SOAN01000008">
    <property type="protein sequence ID" value="TDS84211.1"/>
    <property type="molecule type" value="Genomic_DNA"/>
</dbReference>
<evidence type="ECO:0000256" key="3">
    <source>
        <dbReference type="ARBA" id="ARBA00023027"/>
    </source>
</evidence>
<feature type="domain" description="Gfo/Idh/MocA-like oxidoreductase N-terminal" evidence="5">
    <location>
        <begin position="51"/>
        <end position="166"/>
    </location>
</feature>
<dbReference type="Gene3D" id="3.30.360.10">
    <property type="entry name" value="Dihydrodipicolinate Reductase, domain 2"/>
    <property type="match status" value="1"/>
</dbReference>
<dbReference type="GO" id="GO:0000166">
    <property type="term" value="F:nucleotide binding"/>
    <property type="evidence" value="ECO:0007669"/>
    <property type="project" value="InterPro"/>
</dbReference>
<keyword evidence="3" id="KW-0520">NAD</keyword>
<dbReference type="Gene3D" id="3.40.50.720">
    <property type="entry name" value="NAD(P)-binding Rossmann-like Domain"/>
    <property type="match status" value="1"/>
</dbReference>
<accession>A0A4R7FZC3</accession>
<name>A0A4R7FZC3_9MICC</name>
<feature type="domain" description="GFO/IDH/MocA-like oxidoreductase" evidence="6">
    <location>
        <begin position="176"/>
        <end position="291"/>
    </location>
</feature>
<dbReference type="AlphaFoldDB" id="A0A4R7FZC3"/>
<keyword evidence="8" id="KW-1185">Reference proteome</keyword>
<dbReference type="PANTHER" id="PTHR22604:SF105">
    <property type="entry name" value="TRANS-1,2-DIHYDROBENZENE-1,2-DIOL DEHYDROGENASE"/>
    <property type="match status" value="1"/>
</dbReference>
<evidence type="ECO:0000256" key="1">
    <source>
        <dbReference type="ARBA" id="ARBA00010928"/>
    </source>
</evidence>
<feature type="region of interest" description="Disordered" evidence="4">
    <location>
        <begin position="1"/>
        <end position="46"/>
    </location>
</feature>
<keyword evidence="2" id="KW-0560">Oxidoreductase</keyword>
<gene>
    <name evidence="7" type="ORF">EV640_10869</name>
</gene>
<evidence type="ECO:0000259" key="6">
    <source>
        <dbReference type="Pfam" id="PF22725"/>
    </source>
</evidence>
<evidence type="ECO:0000256" key="2">
    <source>
        <dbReference type="ARBA" id="ARBA00023002"/>
    </source>
</evidence>
<dbReference type="SUPFAM" id="SSF51735">
    <property type="entry name" value="NAD(P)-binding Rossmann-fold domains"/>
    <property type="match status" value="1"/>
</dbReference>
<reference evidence="7 8" key="1">
    <citation type="submission" date="2019-03" db="EMBL/GenBank/DDBJ databases">
        <title>Genomic Encyclopedia of Type Strains, Phase III (KMG-III): the genomes of soil and plant-associated and newly described type strains.</title>
        <authorList>
            <person name="Whitman W."/>
        </authorList>
    </citation>
    <scope>NUCLEOTIDE SEQUENCE [LARGE SCALE GENOMIC DNA]</scope>
    <source>
        <strain evidence="7 8">DSM 27373</strain>
    </source>
</reference>
<evidence type="ECO:0000259" key="5">
    <source>
        <dbReference type="Pfam" id="PF01408"/>
    </source>
</evidence>
<dbReference type="InterPro" id="IPR050984">
    <property type="entry name" value="Gfo/Idh/MocA_domain"/>
</dbReference>
<dbReference type="SUPFAM" id="SSF55347">
    <property type="entry name" value="Glyceraldehyde-3-phosphate dehydrogenase-like, C-terminal domain"/>
    <property type="match status" value="1"/>
</dbReference>
<dbReference type="Pfam" id="PF01408">
    <property type="entry name" value="GFO_IDH_MocA"/>
    <property type="match status" value="1"/>
</dbReference>
<evidence type="ECO:0000256" key="4">
    <source>
        <dbReference type="SAM" id="MobiDB-lite"/>
    </source>
</evidence>
<evidence type="ECO:0000313" key="8">
    <source>
        <dbReference type="Proteomes" id="UP000294506"/>
    </source>
</evidence>
<dbReference type="PANTHER" id="PTHR22604">
    <property type="entry name" value="OXIDOREDUCTASES"/>
    <property type="match status" value="1"/>
</dbReference>
<dbReference type="InterPro" id="IPR036291">
    <property type="entry name" value="NAD(P)-bd_dom_sf"/>
</dbReference>
<comment type="similarity">
    <text evidence="1">Belongs to the Gfo/Idh/MocA family.</text>
</comment>
<comment type="caution">
    <text evidence="7">The sequence shown here is derived from an EMBL/GenBank/DDBJ whole genome shotgun (WGS) entry which is preliminary data.</text>
</comment>
<evidence type="ECO:0000313" key="7">
    <source>
        <dbReference type="EMBL" id="TDS84211.1"/>
    </source>
</evidence>
<dbReference type="InterPro" id="IPR055170">
    <property type="entry name" value="GFO_IDH_MocA-like_dom"/>
</dbReference>
<proteinExistence type="inferred from homology"/>
<dbReference type="GO" id="GO:0016491">
    <property type="term" value="F:oxidoreductase activity"/>
    <property type="evidence" value="ECO:0007669"/>
    <property type="project" value="UniProtKB-KW"/>
</dbReference>
<dbReference type="InterPro" id="IPR000683">
    <property type="entry name" value="Gfo/Idh/MocA-like_OxRdtase_N"/>
</dbReference>